<dbReference type="EMBL" id="CP124855">
    <property type="protein sequence ID" value="WHF51251.1"/>
    <property type="molecule type" value="Genomic_DNA"/>
</dbReference>
<feature type="domain" description="Secretion system C-terminal sorting" evidence="3">
    <location>
        <begin position="591"/>
        <end position="659"/>
    </location>
</feature>
<evidence type="ECO:0000313" key="4">
    <source>
        <dbReference type="EMBL" id="WHF51251.1"/>
    </source>
</evidence>
<gene>
    <name evidence="4" type="ORF">QGN23_12540</name>
</gene>
<evidence type="ECO:0000259" key="3">
    <source>
        <dbReference type="Pfam" id="PF18962"/>
    </source>
</evidence>
<reference evidence="4 5" key="1">
    <citation type="submission" date="2023-05" db="EMBL/GenBank/DDBJ databases">
        <title>Genomic insight into Chryseobacterium sp. wdc7 isolated forest soil (Gotjawal).</title>
        <authorList>
            <person name="Park S.-J."/>
        </authorList>
    </citation>
    <scope>NUCLEOTIDE SEQUENCE [LARGE SCALE GENOMIC DNA]</scope>
    <source>
        <strain evidence="5">wdc7</strain>
    </source>
</reference>
<organism evidence="4 5">
    <name type="scientific">Chryseobacterium gotjawalense</name>
    <dbReference type="NCBI Taxonomy" id="3042315"/>
    <lineage>
        <taxon>Bacteria</taxon>
        <taxon>Pseudomonadati</taxon>
        <taxon>Bacteroidota</taxon>
        <taxon>Flavobacteriia</taxon>
        <taxon>Flavobacteriales</taxon>
        <taxon>Weeksellaceae</taxon>
        <taxon>Chryseobacterium group</taxon>
        <taxon>Chryseobacterium</taxon>
    </lineage>
</organism>
<dbReference type="InterPro" id="IPR026444">
    <property type="entry name" value="Secre_tail"/>
</dbReference>
<evidence type="ECO:0000256" key="1">
    <source>
        <dbReference type="ARBA" id="ARBA00022729"/>
    </source>
</evidence>
<dbReference type="RefSeq" id="WP_282904609.1">
    <property type="nucleotide sequence ID" value="NZ_CP124855.1"/>
</dbReference>
<sequence length="661" mass="72043">MKKNLFMIGFLALSVTLGAQIVCHVDTGGILYVGKGSLFYNGGGLQMKGNAVFENHGNVMVVGNGTTDVFKTIDAAGADKVETNGGGNFINKLNEPTAYASTNSINPTTPPVYTYGQLFISGIIQSNIKGIVDQEYRQVSHGAYQQIGMPFYSKSASTLNSELGKVFSTVRRSENEILRWNNSRVVFDNLPNLSFKFGEDTKAVTYFSLGGKALDVSSLTRTLKGRPVADVPDADKKVTLENAGDGMFFGVGGSGINEYGGRYNTYLQDGFHIASGGTAWNGDFGKNIYQFGNPYLTNLDLSQIAAAETDGDGNYLSNIYGVRLEVSGVQFKPNEVGGSTSYKAITFNAGVATGDVDYQVIRPMGTFVIKLKDNTAKPILDFSTLRRFKYHPRSAVTPYAVSAAKGAGNNSTVKQLGIVGLDANGNEVERTYYVVGETTVSGNSTQVKAQIGAQGDQLFGTFEEDPINGGYDNSNVSYWLYLNEANENDFKGKNIKLVNYNSNIVSFKFEIRENAELVNDATHLLSQGEGFYYRKETETAVHPIIQNAIVKSVPGNYQNGVEYNIYYGKPQNTTLGTDTSLKKSSTIVVFNPENDNYFVMFDKTWKNADIQVYDMSGKLVHNASKVSAAGRYELPLQRIAAGYIVHVTSEKGEKVVTKILR</sequence>
<feature type="chain" id="PRO_5046448300" evidence="2">
    <location>
        <begin position="20"/>
        <end position="661"/>
    </location>
</feature>
<dbReference type="Pfam" id="PF18962">
    <property type="entry name" value="Por_Secre_tail"/>
    <property type="match status" value="1"/>
</dbReference>
<accession>A0ABY8RBB2</accession>
<dbReference type="Proteomes" id="UP001241656">
    <property type="component" value="Chromosome"/>
</dbReference>
<evidence type="ECO:0000313" key="5">
    <source>
        <dbReference type="Proteomes" id="UP001241656"/>
    </source>
</evidence>
<evidence type="ECO:0000256" key="2">
    <source>
        <dbReference type="SAM" id="SignalP"/>
    </source>
</evidence>
<name>A0ABY8RBB2_9FLAO</name>
<keyword evidence="1 2" id="KW-0732">Signal</keyword>
<keyword evidence="5" id="KW-1185">Reference proteome</keyword>
<feature type="signal peptide" evidence="2">
    <location>
        <begin position="1"/>
        <end position="19"/>
    </location>
</feature>
<dbReference type="NCBIfam" id="TIGR04183">
    <property type="entry name" value="Por_Secre_tail"/>
    <property type="match status" value="1"/>
</dbReference>
<proteinExistence type="predicted"/>
<protein>
    <submittedName>
        <fullName evidence="4">T9SS type A sorting domain-containing protein</fullName>
    </submittedName>
</protein>